<evidence type="ECO:0000256" key="11">
    <source>
        <dbReference type="ARBA" id="ARBA00023012"/>
    </source>
</evidence>
<dbReference type="GO" id="GO:0000156">
    <property type="term" value="F:phosphorelay response regulator activity"/>
    <property type="evidence" value="ECO:0007669"/>
    <property type="project" value="TreeGrafter"/>
</dbReference>
<dbReference type="SUPFAM" id="SSF55785">
    <property type="entry name" value="PYP-like sensor domain (PAS domain)"/>
    <property type="match status" value="1"/>
</dbReference>
<dbReference type="InterPro" id="IPR036097">
    <property type="entry name" value="HisK_dim/P_sf"/>
</dbReference>
<comment type="catalytic activity">
    <reaction evidence="1">
        <text>ATP + protein L-histidine = ADP + protein N-phospho-L-histidine.</text>
        <dbReference type="EC" id="2.7.13.3"/>
    </reaction>
</comment>
<evidence type="ECO:0000259" key="17">
    <source>
        <dbReference type="PROSITE" id="PS50885"/>
    </source>
</evidence>
<evidence type="ECO:0000256" key="13">
    <source>
        <dbReference type="SAM" id="Phobius"/>
    </source>
</evidence>
<dbReference type="GO" id="GO:0000155">
    <property type="term" value="F:phosphorelay sensor kinase activity"/>
    <property type="evidence" value="ECO:0007669"/>
    <property type="project" value="InterPro"/>
</dbReference>
<dbReference type="GO" id="GO:0030295">
    <property type="term" value="F:protein kinase activator activity"/>
    <property type="evidence" value="ECO:0007669"/>
    <property type="project" value="TreeGrafter"/>
</dbReference>
<feature type="domain" description="PAS" evidence="15">
    <location>
        <begin position="388"/>
        <end position="460"/>
    </location>
</feature>
<sequence>MISEYLWKIKGISLLFKLLIPLLFLTFVLSATMAYIGLTSQQNMIKNEERKEIRNFYYLFVEKMEYTKRRALSLASVIAENPKAQALLANRDREELKKQMLPLFEKLKKDSEISQFHFHTPDIRSFLRLHLPEEYGESLAYRKTIVDAVNQRHGVAGLERGIAGLGIRGVSPVFYKGLLIGTIEIGYPFGQEFLQDLKVKWGPDFTVYEKNGDNTYHCLATTLNFCDELRLIHYLKDSGADEPTVIIAPDNYPQKSFTLGPIRDYNGNVVALVKIEKNRSAIMDRLNHTRNLMVLDGLSGIVVSFIVIWTVSSQVTRPIRQIVKFAQEIAEDKREIHLDPRPEDEIGVLTRSLNSMLESLTQRRRQIEDYAKTLEKKVAERTYDLVISEEKYRTLIEHLPLIVYRLLEDGSVEFINPYFAKKLGYTVEEAVSDRTFWWKMIYGKDHGDRDSFLSTFAEDGKEYRAERVVKDKSGNILTFIDRMIPMRDEAGNIKWIDGIMVDITELKRLQERAMQTEEIKLLGEISARFAHEIRNPLVTVGGFARRLQDSLPKDDKKHDIAGIIVAEVARLEQILRIMLSSIRPFTLYMSAFDCNNILRSLISEYSSIISQRQIDLEQSLSPDLPKIACDENMLHRAFKSLIVHAILSMPEKGRFLLSTSSENDHVVVIMKYREHGLSDEDLEQFFFPRFTNKVDKAGEDMPLSKVIIHRHGGKIDISAEEEDIVVIRVELPIKQSD</sequence>
<keyword evidence="9" id="KW-0067">ATP-binding</keyword>
<keyword evidence="10 13" id="KW-1133">Transmembrane helix</keyword>
<dbReference type="SUPFAM" id="SSF55874">
    <property type="entry name" value="ATPase domain of HSP90 chaperone/DNA topoisomerase II/histidine kinase"/>
    <property type="match status" value="1"/>
</dbReference>
<dbReference type="EMBL" id="OJIN01000239">
    <property type="protein sequence ID" value="SPD76409.1"/>
    <property type="molecule type" value="Genomic_DNA"/>
</dbReference>
<dbReference type="InterPro" id="IPR005467">
    <property type="entry name" value="His_kinase_dom"/>
</dbReference>
<dbReference type="InterPro" id="IPR000014">
    <property type="entry name" value="PAS"/>
</dbReference>
<dbReference type="PROSITE" id="PS50109">
    <property type="entry name" value="HIS_KIN"/>
    <property type="match status" value="1"/>
</dbReference>
<dbReference type="Gene3D" id="6.10.340.10">
    <property type="match status" value="1"/>
</dbReference>
<evidence type="ECO:0000256" key="6">
    <source>
        <dbReference type="ARBA" id="ARBA00022692"/>
    </source>
</evidence>
<dbReference type="Pfam" id="PF14827">
    <property type="entry name" value="dCache_3"/>
    <property type="match status" value="1"/>
</dbReference>
<dbReference type="SMART" id="SM00304">
    <property type="entry name" value="HAMP"/>
    <property type="match status" value="1"/>
</dbReference>
<gene>
    <name evidence="18" type="ORF">PITCH_A920037</name>
</gene>
<dbReference type="InterPro" id="IPR003660">
    <property type="entry name" value="HAMP_dom"/>
</dbReference>
<feature type="domain" description="Histidine kinase" evidence="14">
    <location>
        <begin position="528"/>
        <end position="735"/>
    </location>
</feature>
<protein>
    <recommendedName>
        <fullName evidence="3">histidine kinase</fullName>
        <ecNumber evidence="3">2.7.13.3</ecNumber>
    </recommendedName>
</protein>
<keyword evidence="7" id="KW-0547">Nucleotide-binding</keyword>
<keyword evidence="11" id="KW-0902">Two-component regulatory system</keyword>
<dbReference type="Pfam" id="PF13426">
    <property type="entry name" value="PAS_9"/>
    <property type="match status" value="1"/>
</dbReference>
<feature type="transmembrane region" description="Helical" evidence="13">
    <location>
        <begin position="12"/>
        <end position="38"/>
    </location>
</feature>
<dbReference type="PROSITE" id="PS50885">
    <property type="entry name" value="HAMP"/>
    <property type="match status" value="1"/>
</dbReference>
<dbReference type="PANTHER" id="PTHR42878:SF7">
    <property type="entry name" value="SENSOR HISTIDINE KINASE GLRK"/>
    <property type="match status" value="1"/>
</dbReference>
<dbReference type="SMART" id="SM00091">
    <property type="entry name" value="PAS"/>
    <property type="match status" value="1"/>
</dbReference>
<evidence type="ECO:0000259" key="16">
    <source>
        <dbReference type="PROSITE" id="PS50113"/>
    </source>
</evidence>
<dbReference type="GO" id="GO:0007234">
    <property type="term" value="P:osmosensory signaling via phosphorelay pathway"/>
    <property type="evidence" value="ECO:0007669"/>
    <property type="project" value="TreeGrafter"/>
</dbReference>
<evidence type="ECO:0000313" key="18">
    <source>
        <dbReference type="EMBL" id="SPD76409.1"/>
    </source>
</evidence>
<keyword evidence="4" id="KW-0597">Phosphoprotein</keyword>
<evidence type="ECO:0000256" key="10">
    <source>
        <dbReference type="ARBA" id="ARBA00022989"/>
    </source>
</evidence>
<evidence type="ECO:0000256" key="4">
    <source>
        <dbReference type="ARBA" id="ARBA00022553"/>
    </source>
</evidence>
<dbReference type="CDD" id="cd00130">
    <property type="entry name" value="PAS"/>
    <property type="match status" value="1"/>
</dbReference>
<dbReference type="AlphaFoldDB" id="A0A445N3X9"/>
<evidence type="ECO:0000256" key="2">
    <source>
        <dbReference type="ARBA" id="ARBA00004141"/>
    </source>
</evidence>
<evidence type="ECO:0000256" key="7">
    <source>
        <dbReference type="ARBA" id="ARBA00022741"/>
    </source>
</evidence>
<dbReference type="GO" id="GO:0016020">
    <property type="term" value="C:membrane"/>
    <property type="evidence" value="ECO:0007669"/>
    <property type="project" value="UniProtKB-SubCell"/>
</dbReference>
<evidence type="ECO:0000256" key="8">
    <source>
        <dbReference type="ARBA" id="ARBA00022777"/>
    </source>
</evidence>
<evidence type="ECO:0000256" key="9">
    <source>
        <dbReference type="ARBA" id="ARBA00022840"/>
    </source>
</evidence>
<dbReference type="SUPFAM" id="SSF158472">
    <property type="entry name" value="HAMP domain-like"/>
    <property type="match status" value="1"/>
</dbReference>
<feature type="domain" description="HAMP" evidence="17">
    <location>
        <begin position="313"/>
        <end position="365"/>
    </location>
</feature>
<keyword evidence="8" id="KW-0418">Kinase</keyword>
<dbReference type="PROSITE" id="PS50113">
    <property type="entry name" value="PAC"/>
    <property type="match status" value="1"/>
</dbReference>
<dbReference type="InterPro" id="IPR035965">
    <property type="entry name" value="PAS-like_dom_sf"/>
</dbReference>
<accession>A0A445N3X9</accession>
<dbReference type="SUPFAM" id="SSF103190">
    <property type="entry name" value="Sensory domain-like"/>
    <property type="match status" value="1"/>
</dbReference>
<dbReference type="PANTHER" id="PTHR42878">
    <property type="entry name" value="TWO-COMPONENT HISTIDINE KINASE"/>
    <property type="match status" value="1"/>
</dbReference>
<dbReference type="InterPro" id="IPR029150">
    <property type="entry name" value="dCache_3"/>
</dbReference>
<keyword evidence="5" id="KW-0808">Transferase</keyword>
<dbReference type="InterPro" id="IPR029151">
    <property type="entry name" value="Sensor-like_sf"/>
</dbReference>
<proteinExistence type="predicted"/>
<dbReference type="Pfam" id="PF00672">
    <property type="entry name" value="HAMP"/>
    <property type="match status" value="1"/>
</dbReference>
<dbReference type="InterPro" id="IPR000700">
    <property type="entry name" value="PAS-assoc_C"/>
</dbReference>
<dbReference type="Gene3D" id="1.10.287.130">
    <property type="match status" value="1"/>
</dbReference>
<reference evidence="18" key="1">
    <citation type="submission" date="2018-01" db="EMBL/GenBank/DDBJ databases">
        <authorList>
            <person name="Regsiter A."/>
            <person name="William W."/>
        </authorList>
    </citation>
    <scope>NUCLEOTIDE SEQUENCE</scope>
    <source>
        <strain evidence="18">TRIP AH-1</strain>
    </source>
</reference>
<dbReference type="NCBIfam" id="TIGR00229">
    <property type="entry name" value="sensory_box"/>
    <property type="match status" value="1"/>
</dbReference>
<dbReference type="EC" id="2.7.13.3" evidence="3"/>
<evidence type="ECO:0000256" key="1">
    <source>
        <dbReference type="ARBA" id="ARBA00000085"/>
    </source>
</evidence>
<dbReference type="CDD" id="cd06225">
    <property type="entry name" value="HAMP"/>
    <property type="match status" value="1"/>
</dbReference>
<dbReference type="Gene3D" id="3.30.565.10">
    <property type="entry name" value="Histidine kinase-like ATPase, C-terminal domain"/>
    <property type="match status" value="1"/>
</dbReference>
<dbReference type="SMART" id="SM00388">
    <property type="entry name" value="HisKA"/>
    <property type="match status" value="1"/>
</dbReference>
<keyword evidence="6 13" id="KW-0812">Transmembrane</keyword>
<evidence type="ECO:0000256" key="5">
    <source>
        <dbReference type="ARBA" id="ARBA00022679"/>
    </source>
</evidence>
<dbReference type="InterPro" id="IPR003661">
    <property type="entry name" value="HisK_dim/P_dom"/>
</dbReference>
<feature type="domain" description="PAC" evidence="16">
    <location>
        <begin position="463"/>
        <end position="515"/>
    </location>
</feature>
<evidence type="ECO:0000256" key="12">
    <source>
        <dbReference type="ARBA" id="ARBA00023136"/>
    </source>
</evidence>
<dbReference type="InterPro" id="IPR036890">
    <property type="entry name" value="HATPase_C_sf"/>
</dbReference>
<dbReference type="InterPro" id="IPR050351">
    <property type="entry name" value="BphY/WalK/GraS-like"/>
</dbReference>
<dbReference type="Gene3D" id="3.30.450.20">
    <property type="entry name" value="PAS domain"/>
    <property type="match status" value="2"/>
</dbReference>
<dbReference type="SUPFAM" id="SSF47384">
    <property type="entry name" value="Homodimeric domain of signal transducing histidine kinase"/>
    <property type="match status" value="1"/>
</dbReference>
<organism evidence="18">
    <name type="scientific">uncultured Desulfobacterium sp</name>
    <dbReference type="NCBI Taxonomy" id="201089"/>
    <lineage>
        <taxon>Bacteria</taxon>
        <taxon>Pseudomonadati</taxon>
        <taxon>Thermodesulfobacteriota</taxon>
        <taxon>Desulfobacteria</taxon>
        <taxon>Desulfobacterales</taxon>
        <taxon>Desulfobacteriaceae</taxon>
        <taxon>Desulfobacterium</taxon>
        <taxon>environmental samples</taxon>
    </lineage>
</organism>
<dbReference type="PROSITE" id="PS50112">
    <property type="entry name" value="PAS"/>
    <property type="match status" value="1"/>
</dbReference>
<dbReference type="GO" id="GO:0005524">
    <property type="term" value="F:ATP binding"/>
    <property type="evidence" value="ECO:0007669"/>
    <property type="project" value="UniProtKB-KW"/>
</dbReference>
<dbReference type="Pfam" id="PF00512">
    <property type="entry name" value="HisKA"/>
    <property type="match status" value="1"/>
</dbReference>
<dbReference type="CDD" id="cd00082">
    <property type="entry name" value="HisKA"/>
    <property type="match status" value="1"/>
</dbReference>
<evidence type="ECO:0000256" key="3">
    <source>
        <dbReference type="ARBA" id="ARBA00012438"/>
    </source>
</evidence>
<evidence type="ECO:0000259" key="15">
    <source>
        <dbReference type="PROSITE" id="PS50112"/>
    </source>
</evidence>
<name>A0A445N3X9_9BACT</name>
<evidence type="ECO:0000259" key="14">
    <source>
        <dbReference type="PROSITE" id="PS50109"/>
    </source>
</evidence>
<keyword evidence="12 13" id="KW-0472">Membrane</keyword>
<comment type="subcellular location">
    <subcellularLocation>
        <location evidence="2">Membrane</location>
        <topology evidence="2">Multi-pass membrane protein</topology>
    </subcellularLocation>
</comment>